<name>A0A0G4PKH5_PENC3</name>
<reference evidence="2 3" key="1">
    <citation type="journal article" date="2014" name="Nat. Commun.">
        <title>Multiple recent horizontal transfers of a large genomic region in cheese making fungi.</title>
        <authorList>
            <person name="Cheeseman K."/>
            <person name="Ropars J."/>
            <person name="Renault P."/>
            <person name="Dupont J."/>
            <person name="Gouzy J."/>
            <person name="Branca A."/>
            <person name="Abraham A.L."/>
            <person name="Ceppi M."/>
            <person name="Conseiller E."/>
            <person name="Debuchy R."/>
            <person name="Malagnac F."/>
            <person name="Goarin A."/>
            <person name="Silar P."/>
            <person name="Lacoste S."/>
            <person name="Sallet E."/>
            <person name="Bensimon A."/>
            <person name="Giraud T."/>
            <person name="Brygoo Y."/>
        </authorList>
    </citation>
    <scope>NUCLEOTIDE SEQUENCE [LARGE SCALE GENOMIC DNA]</scope>
    <source>
        <strain evidence="3">FM 013</strain>
    </source>
</reference>
<gene>
    <name evidence="2" type="ORF">PCAMFM013_S019g000123</name>
</gene>
<protein>
    <submittedName>
        <fullName evidence="2">Str. FM013</fullName>
    </submittedName>
</protein>
<accession>A0A0G4PKH5</accession>
<dbReference type="EMBL" id="HG793152">
    <property type="protein sequence ID" value="CRL26706.1"/>
    <property type="molecule type" value="Genomic_DNA"/>
</dbReference>
<evidence type="ECO:0000256" key="1">
    <source>
        <dbReference type="SAM" id="MobiDB-lite"/>
    </source>
</evidence>
<dbReference type="AlphaFoldDB" id="A0A0G4PKH5"/>
<organism evidence="2 3">
    <name type="scientific">Penicillium camemberti (strain FM 013)</name>
    <dbReference type="NCBI Taxonomy" id="1429867"/>
    <lineage>
        <taxon>Eukaryota</taxon>
        <taxon>Fungi</taxon>
        <taxon>Dikarya</taxon>
        <taxon>Ascomycota</taxon>
        <taxon>Pezizomycotina</taxon>
        <taxon>Eurotiomycetes</taxon>
        <taxon>Eurotiomycetidae</taxon>
        <taxon>Eurotiales</taxon>
        <taxon>Aspergillaceae</taxon>
        <taxon>Penicillium</taxon>
    </lineage>
</organism>
<feature type="region of interest" description="Disordered" evidence="1">
    <location>
        <begin position="117"/>
        <end position="141"/>
    </location>
</feature>
<evidence type="ECO:0000313" key="2">
    <source>
        <dbReference type="EMBL" id="CRL26706.1"/>
    </source>
</evidence>
<keyword evidence="3" id="KW-1185">Reference proteome</keyword>
<dbReference type="Proteomes" id="UP000053732">
    <property type="component" value="Unassembled WGS sequence"/>
</dbReference>
<evidence type="ECO:0000313" key="3">
    <source>
        <dbReference type="Proteomes" id="UP000053732"/>
    </source>
</evidence>
<proteinExistence type="predicted"/>
<sequence>MLRGRPDYALWYGAQANLETNLVVVEANTRDELGKGERQLLGYMSLVHAGRIEREKADTTVYGISTDGVTFNFYRINERSKWYSKTLTWGYTNDENNTIVCLLLKLIYLASIQSPAHTREPSSNRRQFSSSAGEDIVMEES</sequence>